<reference evidence="12" key="1">
    <citation type="submission" date="2021-02" db="EMBL/GenBank/DDBJ databases">
        <authorList>
            <person name="Nowell W R."/>
        </authorList>
    </citation>
    <scope>NUCLEOTIDE SEQUENCE</scope>
</reference>
<keyword evidence="7 11" id="KW-0560">Oxidoreductase</keyword>
<dbReference type="InterPro" id="IPR011051">
    <property type="entry name" value="RmlC_Cupin_sf"/>
</dbReference>
<keyword evidence="8 10" id="KW-0408">Iron</keyword>
<gene>
    <name evidence="12" type="ORF">MBJ925_LOCUS25962</name>
</gene>
<dbReference type="GO" id="GO:0008198">
    <property type="term" value="F:ferrous iron binding"/>
    <property type="evidence" value="ECO:0007669"/>
    <property type="project" value="TreeGrafter"/>
</dbReference>
<evidence type="ECO:0000256" key="11">
    <source>
        <dbReference type="RuleBase" id="RU366010"/>
    </source>
</evidence>
<dbReference type="GO" id="GO:0042412">
    <property type="term" value="P:taurine biosynthetic process"/>
    <property type="evidence" value="ECO:0007669"/>
    <property type="project" value="UniProtKB-UniRule"/>
</dbReference>
<evidence type="ECO:0000256" key="1">
    <source>
        <dbReference type="ARBA" id="ARBA00004759"/>
    </source>
</evidence>
<evidence type="ECO:0000256" key="2">
    <source>
        <dbReference type="ARBA" id="ARBA00006622"/>
    </source>
</evidence>
<feature type="binding site" evidence="10">
    <location>
        <position position="106"/>
    </location>
    <ligand>
        <name>Fe cation</name>
        <dbReference type="ChEBI" id="CHEBI:24875"/>
        <note>catalytic</note>
    </ligand>
</feature>
<protein>
    <recommendedName>
        <fullName evidence="3 11">Cysteine dioxygenase</fullName>
        <ecNumber evidence="3 11">1.13.11.20</ecNumber>
    </recommendedName>
</protein>
<evidence type="ECO:0000256" key="8">
    <source>
        <dbReference type="ARBA" id="ARBA00023004"/>
    </source>
</evidence>
<keyword evidence="4 10" id="KW-0479">Metal-binding</keyword>
<dbReference type="Pfam" id="PF05995">
    <property type="entry name" value="CDO_I"/>
    <property type="match status" value="2"/>
</dbReference>
<organism evidence="12 13">
    <name type="scientific">Rotaria magnacalcarata</name>
    <dbReference type="NCBI Taxonomy" id="392030"/>
    <lineage>
        <taxon>Eukaryota</taxon>
        <taxon>Metazoa</taxon>
        <taxon>Spiralia</taxon>
        <taxon>Gnathifera</taxon>
        <taxon>Rotifera</taxon>
        <taxon>Eurotatoria</taxon>
        <taxon>Bdelloidea</taxon>
        <taxon>Philodinida</taxon>
        <taxon>Philodinidae</taxon>
        <taxon>Rotaria</taxon>
    </lineage>
</organism>
<dbReference type="EC" id="1.13.11.20" evidence="3 11"/>
<evidence type="ECO:0000256" key="4">
    <source>
        <dbReference type="ARBA" id="ARBA00022723"/>
    </source>
</evidence>
<name>A0A816VI69_9BILA</name>
<dbReference type="UniPathway" id="UPA00012">
    <property type="reaction ID" value="UER00537"/>
</dbReference>
<feature type="binding site" evidence="10">
    <location>
        <position position="108"/>
    </location>
    <ligand>
        <name>Fe cation</name>
        <dbReference type="ChEBI" id="CHEBI:24875"/>
        <note>catalytic</note>
    </ligand>
</feature>
<feature type="binding site" evidence="10">
    <location>
        <position position="185"/>
    </location>
    <ligand>
        <name>Fe cation</name>
        <dbReference type="ChEBI" id="CHEBI:24875"/>
        <note>catalytic</note>
    </ligand>
</feature>
<dbReference type="SUPFAM" id="SSF51182">
    <property type="entry name" value="RmlC-like cupins"/>
    <property type="match status" value="1"/>
</dbReference>
<evidence type="ECO:0000256" key="5">
    <source>
        <dbReference type="ARBA" id="ARBA00022784"/>
    </source>
</evidence>
<dbReference type="GO" id="GO:0019448">
    <property type="term" value="P:L-cysteine catabolic process"/>
    <property type="evidence" value="ECO:0007669"/>
    <property type="project" value="TreeGrafter"/>
</dbReference>
<dbReference type="Gene3D" id="2.60.120.10">
    <property type="entry name" value="Jelly Rolls"/>
    <property type="match status" value="2"/>
</dbReference>
<evidence type="ECO:0000313" key="12">
    <source>
        <dbReference type="EMBL" id="CAF2121321.1"/>
    </source>
</evidence>
<keyword evidence="6 11" id="KW-0223">Dioxygenase</keyword>
<comment type="caution">
    <text evidence="12">The sequence shown here is derived from an EMBL/GenBank/DDBJ whole genome shotgun (WGS) entry which is preliminary data.</text>
</comment>
<dbReference type="InterPro" id="IPR014710">
    <property type="entry name" value="RmlC-like_jellyroll"/>
</dbReference>
<evidence type="ECO:0000313" key="13">
    <source>
        <dbReference type="Proteomes" id="UP000663824"/>
    </source>
</evidence>
<evidence type="ECO:0000256" key="7">
    <source>
        <dbReference type="ARBA" id="ARBA00023002"/>
    </source>
</evidence>
<evidence type="ECO:0000256" key="10">
    <source>
        <dbReference type="PIRSR" id="PIRSR610300-51"/>
    </source>
</evidence>
<evidence type="ECO:0000256" key="3">
    <source>
        <dbReference type="ARBA" id="ARBA00013133"/>
    </source>
</evidence>
<dbReference type="Proteomes" id="UP000663824">
    <property type="component" value="Unassembled WGS sequence"/>
</dbReference>
<keyword evidence="5 9" id="KW-0883">Thioether bond</keyword>
<accession>A0A816VI69</accession>
<dbReference type="CDD" id="cd10548">
    <property type="entry name" value="cupin_CDO"/>
    <property type="match status" value="1"/>
</dbReference>
<comment type="pathway">
    <text evidence="1 11">Organosulfur biosynthesis; taurine biosynthesis; hypotaurine from L-cysteine: step 1/2.</text>
</comment>
<dbReference type="InterPro" id="IPR010300">
    <property type="entry name" value="CDO_1"/>
</dbReference>
<feature type="cross-link" description="3'-(S-cysteinyl)-tyrosine (Cys-Tyr)" evidence="9">
    <location>
        <begin position="113"/>
        <end position="202"/>
    </location>
</feature>
<sequence>MTEILNNTKATPVVIKKYFDNTSGLSTQPTSLNELIELLYQAFATNEVNIDYISTIMNNYKPTMGEWKPYIKFQSDRYTRNLVDAGNGKFNLIILCWAESQGSSIHNHADAHCFLKCLQGTLIETKYAWPTIDEEKPMHILQRTEVHEGEVAYINDSIEKPMHILQRTEVHEGEVAYINDSIGLHRIENPSHTETAVTLHLYIPPYDHCNIFDERTSRSNEAKVTFYSIGGRLITNE</sequence>
<proteinExistence type="inferred from homology"/>
<dbReference type="PANTHER" id="PTHR12918:SF1">
    <property type="entry name" value="CYSTEINE DIOXYGENASE TYPE 1"/>
    <property type="match status" value="1"/>
</dbReference>
<comment type="similarity">
    <text evidence="2 11">Belongs to the cysteine dioxygenase family.</text>
</comment>
<comment type="cofactor">
    <cofactor evidence="11">
        <name>Fe cation</name>
        <dbReference type="ChEBI" id="CHEBI:24875"/>
    </cofactor>
    <text evidence="11">Binds 1 Fe cation per subunit.</text>
</comment>
<comment type="catalytic activity">
    <reaction evidence="11">
        <text>L-cysteine + O2 = 3-sulfino-L-alanine + H(+)</text>
        <dbReference type="Rhea" id="RHEA:20441"/>
        <dbReference type="ChEBI" id="CHEBI:15378"/>
        <dbReference type="ChEBI" id="CHEBI:15379"/>
        <dbReference type="ChEBI" id="CHEBI:35235"/>
        <dbReference type="ChEBI" id="CHEBI:61085"/>
        <dbReference type="EC" id="1.13.11.20"/>
    </reaction>
</comment>
<dbReference type="PANTHER" id="PTHR12918">
    <property type="entry name" value="CYSTEINE DIOXYGENASE"/>
    <property type="match status" value="1"/>
</dbReference>
<dbReference type="AlphaFoldDB" id="A0A816VI69"/>
<evidence type="ECO:0000256" key="9">
    <source>
        <dbReference type="PIRSR" id="PIRSR610300-50"/>
    </source>
</evidence>
<evidence type="ECO:0000256" key="6">
    <source>
        <dbReference type="ARBA" id="ARBA00022964"/>
    </source>
</evidence>
<dbReference type="GO" id="GO:0017172">
    <property type="term" value="F:cysteine dioxygenase activity"/>
    <property type="evidence" value="ECO:0007669"/>
    <property type="project" value="UniProtKB-UniRule"/>
</dbReference>
<dbReference type="EMBL" id="CAJNRE010013789">
    <property type="protein sequence ID" value="CAF2121321.1"/>
    <property type="molecule type" value="Genomic_DNA"/>
</dbReference>